<dbReference type="SUPFAM" id="SSF52540">
    <property type="entry name" value="P-loop containing nucleoside triphosphate hydrolases"/>
    <property type="match status" value="1"/>
</dbReference>
<dbReference type="GO" id="GO:0005524">
    <property type="term" value="F:ATP binding"/>
    <property type="evidence" value="ECO:0007669"/>
    <property type="project" value="InterPro"/>
</dbReference>
<dbReference type="InterPro" id="IPR000523">
    <property type="entry name" value="Mg_chelatse_chII-like_cat_dom"/>
</dbReference>
<keyword evidence="3" id="KW-1185">Reference proteome</keyword>
<proteinExistence type="predicted"/>
<dbReference type="Gene3D" id="3.30.230.10">
    <property type="match status" value="1"/>
</dbReference>
<dbReference type="InterPro" id="IPR045006">
    <property type="entry name" value="CHLI-like"/>
</dbReference>
<dbReference type="SUPFAM" id="SSF54211">
    <property type="entry name" value="Ribosomal protein S5 domain 2-like"/>
    <property type="match status" value="1"/>
</dbReference>
<accession>A0A1D8GBV1</accession>
<dbReference type="STRING" id="1424294.Gferi_01465"/>
<dbReference type="AlphaFoldDB" id="A0A1D8GBV1"/>
<dbReference type="InterPro" id="IPR027417">
    <property type="entry name" value="P-loop_NTPase"/>
</dbReference>
<dbReference type="InterPro" id="IPR020568">
    <property type="entry name" value="Ribosomal_Su5_D2-typ_SF"/>
</dbReference>
<gene>
    <name evidence="2" type="ORF">Gferi_01465</name>
</gene>
<dbReference type="InterPro" id="IPR004482">
    <property type="entry name" value="Mg_chelat-rel"/>
</dbReference>
<protein>
    <recommendedName>
        <fullName evidence="1">Magnesium chelatase ChlI-like catalytic domain-containing protein</fullName>
    </recommendedName>
</protein>
<reference evidence="2 3" key="1">
    <citation type="submission" date="2016-09" db="EMBL/GenBank/DDBJ databases">
        <title>Genomic analysis reveals versatility of anaerobic energy metabolism of Geosporobacter ferrireducens IRF9 of phylum Firmicutes.</title>
        <authorList>
            <person name="Kim S.-J."/>
        </authorList>
    </citation>
    <scope>NUCLEOTIDE SEQUENCE [LARGE SCALE GENOMIC DNA]</scope>
    <source>
        <strain evidence="2 3">IRF9</strain>
    </source>
</reference>
<dbReference type="PANTHER" id="PTHR32039:SF7">
    <property type="entry name" value="COMPETENCE PROTEIN COMM"/>
    <property type="match status" value="1"/>
</dbReference>
<dbReference type="Proteomes" id="UP000095743">
    <property type="component" value="Chromosome"/>
</dbReference>
<evidence type="ECO:0000259" key="1">
    <source>
        <dbReference type="Pfam" id="PF01078"/>
    </source>
</evidence>
<dbReference type="InterPro" id="IPR014721">
    <property type="entry name" value="Ribsml_uS5_D2-typ_fold_subgr"/>
</dbReference>
<sequence>MLSKINSCVLCGLDGNIIEVEVDISNGLPSLTTVGLPDATVKESKERIRSAIKNSGYEFPIKRITINLAPADTRKEGSHLDLPMALGILEASEQIKNQDIREYGFIGEMSLNGKLNRINGALPLVIAFRDWGIKKIILPKANAKEVSVIPDVDIFPFENLSEIIDHLQGTEVQAPIFINANSNTQELNCYEEDFGDVVGQEVVKRAFQIAAAGGHNLLMIGPPGAGKTMLARRFPTILPDMTYEESLEVTKIYSIAGLLNDGRSLICSRPFRAPHHTISAVSLVGGGRIPKPGEVSLAHYGVLFLDELSEFHRSVLEVLRQPIEDEIVTISRVNASLTYPSKFMLIASMNPCPCMSKVINH</sequence>
<dbReference type="Gene3D" id="3.40.50.300">
    <property type="entry name" value="P-loop containing nucleotide triphosphate hydrolases"/>
    <property type="match status" value="1"/>
</dbReference>
<dbReference type="NCBIfam" id="TIGR00368">
    <property type="entry name" value="YifB family Mg chelatase-like AAA ATPase"/>
    <property type="match status" value="1"/>
</dbReference>
<evidence type="ECO:0000313" key="2">
    <source>
        <dbReference type="EMBL" id="AOT68376.1"/>
    </source>
</evidence>
<dbReference type="KEGG" id="gfe:Gferi_01465"/>
<dbReference type="EMBL" id="CP017269">
    <property type="protein sequence ID" value="AOT68376.1"/>
    <property type="molecule type" value="Genomic_DNA"/>
</dbReference>
<dbReference type="RefSeq" id="WP_069973929.1">
    <property type="nucleotide sequence ID" value="NZ_CP017269.1"/>
</dbReference>
<dbReference type="OrthoDB" id="9813147at2"/>
<dbReference type="PANTHER" id="PTHR32039">
    <property type="entry name" value="MAGNESIUM-CHELATASE SUBUNIT CHLI"/>
    <property type="match status" value="1"/>
</dbReference>
<dbReference type="Pfam" id="PF13541">
    <property type="entry name" value="ChlI"/>
    <property type="match status" value="1"/>
</dbReference>
<evidence type="ECO:0000313" key="3">
    <source>
        <dbReference type="Proteomes" id="UP000095743"/>
    </source>
</evidence>
<name>A0A1D8GBV1_9FIRM</name>
<organism evidence="2 3">
    <name type="scientific">Geosporobacter ferrireducens</name>
    <dbReference type="NCBI Taxonomy" id="1424294"/>
    <lineage>
        <taxon>Bacteria</taxon>
        <taxon>Bacillati</taxon>
        <taxon>Bacillota</taxon>
        <taxon>Clostridia</taxon>
        <taxon>Peptostreptococcales</taxon>
        <taxon>Thermotaleaceae</taxon>
        <taxon>Geosporobacter</taxon>
    </lineage>
</organism>
<dbReference type="Pfam" id="PF01078">
    <property type="entry name" value="Mg_chelatase"/>
    <property type="match status" value="1"/>
</dbReference>
<feature type="domain" description="Magnesium chelatase ChlI-like catalytic" evidence="1">
    <location>
        <begin position="193"/>
        <end position="355"/>
    </location>
</feature>